<evidence type="ECO:0000313" key="16">
    <source>
        <dbReference type="Proteomes" id="UP000538147"/>
    </source>
</evidence>
<evidence type="ECO:0000256" key="11">
    <source>
        <dbReference type="RuleBase" id="RU003357"/>
    </source>
</evidence>
<feature type="short sequence motif" description="TonB C-terminal box" evidence="10">
    <location>
        <begin position="1015"/>
        <end position="1032"/>
    </location>
</feature>
<organism evidence="15 16">
    <name type="scientific">Polymorphobacter multimanifer</name>
    <dbReference type="NCBI Taxonomy" id="1070431"/>
    <lineage>
        <taxon>Bacteria</taxon>
        <taxon>Pseudomonadati</taxon>
        <taxon>Pseudomonadota</taxon>
        <taxon>Alphaproteobacteria</taxon>
        <taxon>Sphingomonadales</taxon>
        <taxon>Sphingosinicellaceae</taxon>
        <taxon>Polymorphobacter</taxon>
    </lineage>
</organism>
<dbReference type="PANTHER" id="PTHR47234:SF2">
    <property type="entry name" value="TONB-DEPENDENT RECEPTOR"/>
    <property type="match status" value="1"/>
</dbReference>
<keyword evidence="5 12" id="KW-0732">Signal</keyword>
<dbReference type="Pfam" id="PF07715">
    <property type="entry name" value="Plug"/>
    <property type="match status" value="1"/>
</dbReference>
<evidence type="ECO:0000256" key="10">
    <source>
        <dbReference type="PROSITE-ProRule" id="PRU10144"/>
    </source>
</evidence>
<feature type="signal peptide" evidence="12">
    <location>
        <begin position="1"/>
        <end position="30"/>
    </location>
</feature>
<proteinExistence type="inferred from homology"/>
<dbReference type="PROSITE" id="PS52016">
    <property type="entry name" value="TONB_DEPENDENT_REC_3"/>
    <property type="match status" value="1"/>
</dbReference>
<evidence type="ECO:0000259" key="14">
    <source>
        <dbReference type="Pfam" id="PF07715"/>
    </source>
</evidence>
<evidence type="ECO:0000256" key="12">
    <source>
        <dbReference type="SAM" id="SignalP"/>
    </source>
</evidence>
<evidence type="ECO:0000259" key="13">
    <source>
        <dbReference type="Pfam" id="PF00593"/>
    </source>
</evidence>
<dbReference type="Gene3D" id="2.170.130.10">
    <property type="entry name" value="TonB-dependent receptor, plug domain"/>
    <property type="match status" value="1"/>
</dbReference>
<evidence type="ECO:0000256" key="9">
    <source>
        <dbReference type="PROSITE-ProRule" id="PRU01360"/>
    </source>
</evidence>
<gene>
    <name evidence="15" type="ORF">FHS79_000868</name>
</gene>
<dbReference type="InterPro" id="IPR012910">
    <property type="entry name" value="Plug_dom"/>
</dbReference>
<dbReference type="EMBL" id="JACIIV010000005">
    <property type="protein sequence ID" value="MBB6226710.1"/>
    <property type="molecule type" value="Genomic_DNA"/>
</dbReference>
<comment type="subcellular location">
    <subcellularLocation>
        <location evidence="1 9">Cell outer membrane</location>
        <topology evidence="1 9">Multi-pass membrane protein</topology>
    </subcellularLocation>
</comment>
<keyword evidence="2 9" id="KW-0813">Transport</keyword>
<dbReference type="InterPro" id="IPR036942">
    <property type="entry name" value="Beta-barrel_TonB_sf"/>
</dbReference>
<comment type="similarity">
    <text evidence="9 11">Belongs to the TonB-dependent receptor family.</text>
</comment>
<accession>A0A841L2Q6</accession>
<keyword evidence="3 9" id="KW-1134">Transmembrane beta strand</keyword>
<dbReference type="Proteomes" id="UP000538147">
    <property type="component" value="Unassembled WGS sequence"/>
</dbReference>
<dbReference type="PANTHER" id="PTHR47234">
    <property type="match status" value="1"/>
</dbReference>
<dbReference type="PROSITE" id="PS01156">
    <property type="entry name" value="TONB_DEPENDENT_REC_2"/>
    <property type="match status" value="1"/>
</dbReference>
<dbReference type="InterPro" id="IPR000531">
    <property type="entry name" value="Beta-barrel_TonB"/>
</dbReference>
<dbReference type="SUPFAM" id="SSF56935">
    <property type="entry name" value="Porins"/>
    <property type="match status" value="1"/>
</dbReference>
<evidence type="ECO:0000256" key="3">
    <source>
        <dbReference type="ARBA" id="ARBA00022452"/>
    </source>
</evidence>
<keyword evidence="4 9" id="KW-0812">Transmembrane</keyword>
<keyword evidence="15" id="KW-0675">Receptor</keyword>
<feature type="domain" description="TonB-dependent receptor plug" evidence="14">
    <location>
        <begin position="75"/>
        <end position="183"/>
    </location>
</feature>
<keyword evidence="6 11" id="KW-0798">TonB box</keyword>
<dbReference type="InterPro" id="IPR039426">
    <property type="entry name" value="TonB-dep_rcpt-like"/>
</dbReference>
<feature type="domain" description="TonB-dependent receptor-like beta-barrel" evidence="13">
    <location>
        <begin position="431"/>
        <end position="990"/>
    </location>
</feature>
<evidence type="ECO:0000256" key="1">
    <source>
        <dbReference type="ARBA" id="ARBA00004571"/>
    </source>
</evidence>
<name>A0A841L2Q6_9SPHN</name>
<dbReference type="InterPro" id="IPR010917">
    <property type="entry name" value="TonB_rcpt_CS"/>
</dbReference>
<protein>
    <submittedName>
        <fullName evidence="15">Outer membrane receptor protein involved in Fe transport</fullName>
    </submittedName>
</protein>
<keyword evidence="7 9" id="KW-0472">Membrane</keyword>
<sequence>MALFASSFGSALRCSSATLALALLPVPALAQSAPQENVPATSGAEPTTAAASGGVVEEEAIVVTGSLIRNPNLVSSQPVTVTTAETIQLRAANVAEEVLRDIPGVVPSIGSAVNNGNGGASFVDLRGIGENRNLVLLDGTRLTPSGLAGVVDLNNIPLTLIQRVDNLTGGAVTTYGADAISGVVNFITRRDFSGVELQVSNGITEAGDGQVYRGDLTIGANFEDGRGNATLSFGYQKSDAVFQGDRDFSFDSIDSYTGGAGGSGTAIPSRLTGLRPIDPATGLPSTNPDVPNGNLQIDPATGTARNLFSPFNFNPFNIFRTPFERYNMFGQARYEINDAIEVYGRGLFSRNTVSTIIAPSGVFGSDVTVPLSNPFLPAGVRSQLCASNVGESGTYVPRFTPAECAAAATATSPTDPAYRTVTAGLARRTTELGPRQSDYRTTLFDFNGGVRGKITDTVNWDVSGSYGESENIQTIAGYALTSRANQSLLATNPNTCLNDAGGCVPANFFGPEGSISPEAANFLTASSSSTVRTSLAQVRALVTGDLGFALPTAGDAIGFALGGEYRKYRAEQTSDLLAQTPGELGGFGGANPNITGGYTVKEVYGEINAPLVQDRPFFENLTLEAGARYSQYDVQAPGNPSFDAFTWKAGGSWAIAGGFKVRGNYSRAVRAPNIGELFTPAVVGLTNLGIDPCAGSGAAPGTNPTLAAVCVAQGAPSSTLGGILNPTAAQANAVFSGNTNLRPEKADTWTAGVVFQPTFVRGLAITVDYYDIRVNDAITSALPGDVIGACFNNLSAASASSAECLGIRRNPATGGLDGPPDTTLGLPLPTTNSGRIFTRGIDGTVSYSTSFGDARISIVGNANYTINARFQASPSSADRECIGVYSPNCSFTGSIQPKFQSSVRTTVGLDSFDLSLLWRYIDPVRFEQQQFDEDVVAAVDAGCADPTGADPDGCVVDPGFRRIGAYHNFDLTGRVNVLENLTLIATVTNLFDRRPPLVGASVGSTAFNSGNTFPSTYDALGRRYTVQGILRF</sequence>
<keyword evidence="8 9" id="KW-0998">Cell outer membrane</keyword>
<dbReference type="Gene3D" id="2.40.170.20">
    <property type="entry name" value="TonB-dependent receptor, beta-barrel domain"/>
    <property type="match status" value="1"/>
</dbReference>
<dbReference type="RefSeq" id="WP_184195927.1">
    <property type="nucleotide sequence ID" value="NZ_JACIIV010000005.1"/>
</dbReference>
<evidence type="ECO:0000256" key="8">
    <source>
        <dbReference type="ARBA" id="ARBA00023237"/>
    </source>
</evidence>
<evidence type="ECO:0000256" key="7">
    <source>
        <dbReference type="ARBA" id="ARBA00023136"/>
    </source>
</evidence>
<evidence type="ECO:0000256" key="6">
    <source>
        <dbReference type="ARBA" id="ARBA00023077"/>
    </source>
</evidence>
<dbReference type="InterPro" id="IPR037066">
    <property type="entry name" value="Plug_dom_sf"/>
</dbReference>
<evidence type="ECO:0000256" key="2">
    <source>
        <dbReference type="ARBA" id="ARBA00022448"/>
    </source>
</evidence>
<feature type="chain" id="PRO_5032559260" evidence="12">
    <location>
        <begin position="31"/>
        <end position="1032"/>
    </location>
</feature>
<reference evidence="15 16" key="1">
    <citation type="submission" date="2020-08" db="EMBL/GenBank/DDBJ databases">
        <title>Genomic Encyclopedia of Type Strains, Phase IV (KMG-IV): sequencing the most valuable type-strain genomes for metagenomic binning, comparative biology and taxonomic classification.</title>
        <authorList>
            <person name="Goeker M."/>
        </authorList>
    </citation>
    <scope>NUCLEOTIDE SEQUENCE [LARGE SCALE GENOMIC DNA]</scope>
    <source>
        <strain evidence="15 16">DSM 102189</strain>
    </source>
</reference>
<evidence type="ECO:0000313" key="15">
    <source>
        <dbReference type="EMBL" id="MBB6226710.1"/>
    </source>
</evidence>
<keyword evidence="16" id="KW-1185">Reference proteome</keyword>
<dbReference type="AlphaFoldDB" id="A0A841L2Q6"/>
<dbReference type="GO" id="GO:0009279">
    <property type="term" value="C:cell outer membrane"/>
    <property type="evidence" value="ECO:0007669"/>
    <property type="project" value="UniProtKB-SubCell"/>
</dbReference>
<dbReference type="Pfam" id="PF00593">
    <property type="entry name" value="TonB_dep_Rec_b-barrel"/>
    <property type="match status" value="1"/>
</dbReference>
<evidence type="ECO:0000256" key="4">
    <source>
        <dbReference type="ARBA" id="ARBA00022692"/>
    </source>
</evidence>
<comment type="caution">
    <text evidence="15">The sequence shown here is derived from an EMBL/GenBank/DDBJ whole genome shotgun (WGS) entry which is preliminary data.</text>
</comment>
<evidence type="ECO:0000256" key="5">
    <source>
        <dbReference type="ARBA" id="ARBA00022729"/>
    </source>
</evidence>